<dbReference type="InterPro" id="IPR050922">
    <property type="entry name" value="LytR/CpsA/Psr_CW_biosynth"/>
</dbReference>
<gene>
    <name evidence="4" type="ORF">K8V35_05670</name>
</gene>
<feature type="compositionally biased region" description="Acidic residues" evidence="2">
    <location>
        <begin position="385"/>
        <end position="418"/>
    </location>
</feature>
<proteinExistence type="inferred from homology"/>
<dbReference type="InterPro" id="IPR004474">
    <property type="entry name" value="LytR_CpsA_psr"/>
</dbReference>
<dbReference type="Gene3D" id="3.40.630.190">
    <property type="entry name" value="LCP protein"/>
    <property type="match status" value="1"/>
</dbReference>
<dbReference type="NCBIfam" id="TIGR00350">
    <property type="entry name" value="lytR_cpsA_psr"/>
    <property type="match status" value="1"/>
</dbReference>
<comment type="caution">
    <text evidence="4">The sequence shown here is derived from an EMBL/GenBank/DDBJ whole genome shotgun (WGS) entry which is preliminary data.</text>
</comment>
<dbReference type="Pfam" id="PF03816">
    <property type="entry name" value="LytR_cpsA_psr"/>
    <property type="match status" value="1"/>
</dbReference>
<evidence type="ECO:0000256" key="2">
    <source>
        <dbReference type="SAM" id="MobiDB-lite"/>
    </source>
</evidence>
<protein>
    <submittedName>
        <fullName evidence="4">LCP family protein</fullName>
    </submittedName>
</protein>
<accession>A0A921DXA0</accession>
<feature type="region of interest" description="Disordered" evidence="2">
    <location>
        <begin position="380"/>
        <end position="428"/>
    </location>
</feature>
<reference evidence="4" key="2">
    <citation type="submission" date="2021-09" db="EMBL/GenBank/DDBJ databases">
        <authorList>
            <person name="Gilroy R."/>
        </authorList>
    </citation>
    <scope>NUCLEOTIDE SEQUENCE</scope>
    <source>
        <strain evidence="4">6019</strain>
    </source>
</reference>
<feature type="domain" description="Cell envelope-related transcriptional attenuator" evidence="3">
    <location>
        <begin position="89"/>
        <end position="236"/>
    </location>
</feature>
<reference evidence="4" key="1">
    <citation type="journal article" date="2021" name="PeerJ">
        <title>Extensive microbial diversity within the chicken gut microbiome revealed by metagenomics and culture.</title>
        <authorList>
            <person name="Gilroy R."/>
            <person name="Ravi A."/>
            <person name="Getino M."/>
            <person name="Pursley I."/>
            <person name="Horton D.L."/>
            <person name="Alikhan N.F."/>
            <person name="Baker D."/>
            <person name="Gharbi K."/>
            <person name="Hall N."/>
            <person name="Watson M."/>
            <person name="Adriaenssens E.M."/>
            <person name="Foster-Nyarko E."/>
            <person name="Jarju S."/>
            <person name="Secka A."/>
            <person name="Antonio M."/>
            <person name="Oren A."/>
            <person name="Chaudhuri R.R."/>
            <person name="La Ragione R."/>
            <person name="Hildebrand F."/>
            <person name="Pallen M.J."/>
        </authorList>
    </citation>
    <scope>NUCLEOTIDE SEQUENCE</scope>
    <source>
        <strain evidence="4">6019</strain>
    </source>
</reference>
<dbReference type="EMBL" id="DYYI01000062">
    <property type="protein sequence ID" value="HJE19822.1"/>
    <property type="molecule type" value="Genomic_DNA"/>
</dbReference>
<evidence type="ECO:0000313" key="5">
    <source>
        <dbReference type="Proteomes" id="UP000763505"/>
    </source>
</evidence>
<dbReference type="PANTHER" id="PTHR33392:SF3">
    <property type="entry name" value="POLYISOPRENYL-TEICHOIC ACID--PEPTIDOGLYCAN TEICHOIC ACID TRANSFERASE TAGT"/>
    <property type="match status" value="1"/>
</dbReference>
<evidence type="ECO:0000313" key="4">
    <source>
        <dbReference type="EMBL" id="HJE19822.1"/>
    </source>
</evidence>
<evidence type="ECO:0000259" key="3">
    <source>
        <dbReference type="Pfam" id="PF03816"/>
    </source>
</evidence>
<evidence type="ECO:0000256" key="1">
    <source>
        <dbReference type="ARBA" id="ARBA00006068"/>
    </source>
</evidence>
<dbReference type="AlphaFoldDB" id="A0A921DXA0"/>
<dbReference type="PANTHER" id="PTHR33392">
    <property type="entry name" value="POLYISOPRENYL-TEICHOIC ACID--PEPTIDOGLYCAN TEICHOIC ACID TRANSFERASE TAGU"/>
    <property type="match status" value="1"/>
</dbReference>
<name>A0A921DXA0_9STAP</name>
<comment type="similarity">
    <text evidence="1">Belongs to the LytR/CpsA/Psr (LCP) family.</text>
</comment>
<organism evidence="4 5">
    <name type="scientific">Aliicoccus persicus</name>
    <dbReference type="NCBI Taxonomy" id="930138"/>
    <lineage>
        <taxon>Bacteria</taxon>
        <taxon>Bacillati</taxon>
        <taxon>Bacillota</taxon>
        <taxon>Bacilli</taxon>
        <taxon>Bacillales</taxon>
        <taxon>Staphylococcaceae</taxon>
        <taxon>Aliicoccus</taxon>
    </lineage>
</organism>
<sequence>MFKKFLIGAFLLLTMIAIGATVYLVMILNMVDSRVTESYVSLERGQSTLREEDADNITNSFTVLILGVDQLADEDEVEDELFPDAEYHRSDTMILATFNKDEDEVKLVGIPRDTITYIDEVGYFDKINHAHMFGGPDAAVDTVESLLNVPVDYYITVNMNAVVDVVDALGGVEFDVPFDMNEPNSGNTDRVILEEGTQILDGEGALAVVRSRRVDSDLARNNRQIEMVFKILEEAKSTDALLNLDEFIDVVADNISHNIPADEMRGLATYYAFNNLTFNSVQLRGEDYWTEDKRAYFYRPNEEHIYLISNTIREELGLSDGTEPNDLINIRLRNYLEPYSVYDYDLLYNHFPEEEPYFMSYYYVSTLGDGINIPEFEPEKHNVEGEDDLEDLEDLEELDDEDAESDDGDLDDPEEFDNADERNVLSVE</sequence>
<feature type="compositionally biased region" description="Basic and acidic residues" evidence="2">
    <location>
        <begin position="419"/>
        <end position="428"/>
    </location>
</feature>
<dbReference type="Proteomes" id="UP000763505">
    <property type="component" value="Unassembled WGS sequence"/>
</dbReference>